<dbReference type="InterPro" id="IPR005297">
    <property type="entry name" value="Lipoprotein_repeat"/>
</dbReference>
<feature type="region of interest" description="Disordered" evidence="1">
    <location>
        <begin position="307"/>
        <end position="329"/>
    </location>
</feature>
<comment type="caution">
    <text evidence="3">The sequence shown here is derived from an EMBL/GenBank/DDBJ whole genome shotgun (WGS) entry which is preliminary data.</text>
</comment>
<evidence type="ECO:0000256" key="1">
    <source>
        <dbReference type="SAM" id="MobiDB-lite"/>
    </source>
</evidence>
<feature type="region of interest" description="Disordered" evidence="1">
    <location>
        <begin position="32"/>
        <end position="62"/>
    </location>
</feature>
<dbReference type="Proteomes" id="UP001589867">
    <property type="component" value="Unassembled WGS sequence"/>
</dbReference>
<evidence type="ECO:0000313" key="4">
    <source>
        <dbReference type="Proteomes" id="UP001589867"/>
    </source>
</evidence>
<evidence type="ECO:0000256" key="2">
    <source>
        <dbReference type="SAM" id="SignalP"/>
    </source>
</evidence>
<dbReference type="PANTHER" id="PTHR39335">
    <property type="entry name" value="BLL4220 PROTEIN"/>
    <property type="match status" value="1"/>
</dbReference>
<feature type="chain" id="PRO_5047499150" description="Lipoprotein" evidence="2">
    <location>
        <begin position="29"/>
        <end position="329"/>
    </location>
</feature>
<dbReference type="EMBL" id="JBHLUH010000009">
    <property type="protein sequence ID" value="MFC0527405.1"/>
    <property type="molecule type" value="Genomic_DNA"/>
</dbReference>
<keyword evidence="2" id="KW-0732">Signal</keyword>
<name>A0ABV6LY95_9ACTN</name>
<feature type="signal peptide" evidence="2">
    <location>
        <begin position="1"/>
        <end position="28"/>
    </location>
</feature>
<sequence>MRNRRFLATLGGVIAVAGLSACSLTAPKAEPVFRTPPAEPAATATPAPDSGAAAGAEAPPATGTPQVLRIAKLDGFSPVVVNGKGRTIYRFDRDRNDPPATTCVDGCGQTWQPVLAPNGVEVDAGIEDDLVGTVARPDGNDQLTLNGWPLYYFHEDLKLGQTAGHGTGDVWWAISPIGGRAEKSADPAPATKPQVLRLAEVDGLSPAVVVNAKGRTIYRFEKDDNSPSRTTCVETCAQTWEPVLAPNGVQVGEGIDGGLVGIVKRPDGGRQLTLKGWPLYYFHKDLKLGQIAGHGTKDQWFAITAGGGKAKKRSASSGGSNSGSGGDSY</sequence>
<protein>
    <recommendedName>
        <fullName evidence="5">Lipoprotein</fullName>
    </recommendedName>
</protein>
<reference evidence="3 4" key="1">
    <citation type="submission" date="2024-09" db="EMBL/GenBank/DDBJ databases">
        <authorList>
            <person name="Sun Q."/>
            <person name="Mori K."/>
        </authorList>
    </citation>
    <scope>NUCLEOTIDE SEQUENCE [LARGE SCALE GENOMIC DNA]</scope>
    <source>
        <strain evidence="3 4">TBRC 3947</strain>
    </source>
</reference>
<dbReference type="PANTHER" id="PTHR39335:SF1">
    <property type="entry name" value="BLL4220 PROTEIN"/>
    <property type="match status" value="1"/>
</dbReference>
<feature type="compositionally biased region" description="Gly residues" evidence="1">
    <location>
        <begin position="320"/>
        <end position="329"/>
    </location>
</feature>
<dbReference type="Pfam" id="PF03640">
    <property type="entry name" value="Lipoprotein_15"/>
    <property type="match status" value="4"/>
</dbReference>
<keyword evidence="4" id="KW-1185">Reference proteome</keyword>
<accession>A0ABV6LY95</accession>
<evidence type="ECO:0008006" key="5">
    <source>
        <dbReference type="Google" id="ProtNLM"/>
    </source>
</evidence>
<dbReference type="PROSITE" id="PS51257">
    <property type="entry name" value="PROKAR_LIPOPROTEIN"/>
    <property type="match status" value="1"/>
</dbReference>
<gene>
    <name evidence="3" type="ORF">ACFFIA_07010</name>
</gene>
<organism evidence="3 4">
    <name type="scientific">Phytohabitans kaempferiae</name>
    <dbReference type="NCBI Taxonomy" id="1620943"/>
    <lineage>
        <taxon>Bacteria</taxon>
        <taxon>Bacillati</taxon>
        <taxon>Actinomycetota</taxon>
        <taxon>Actinomycetes</taxon>
        <taxon>Micromonosporales</taxon>
        <taxon>Micromonosporaceae</taxon>
    </lineage>
</organism>
<feature type="compositionally biased region" description="Low complexity" evidence="1">
    <location>
        <begin position="40"/>
        <end position="62"/>
    </location>
</feature>
<dbReference type="RefSeq" id="WP_377247256.1">
    <property type="nucleotide sequence ID" value="NZ_JBHLUH010000009.1"/>
</dbReference>
<proteinExistence type="predicted"/>
<evidence type="ECO:0000313" key="3">
    <source>
        <dbReference type="EMBL" id="MFC0527405.1"/>
    </source>
</evidence>